<dbReference type="Gramene" id="Solyc06g008560.2.1">
    <property type="protein sequence ID" value="Solyc06g008560.2.1"/>
    <property type="gene ID" value="Solyc06g008560.2"/>
</dbReference>
<dbReference type="InParanoid" id="A0A3Q7GRM3"/>
<reference evidence="5" key="2">
    <citation type="submission" date="2019-01" db="UniProtKB">
        <authorList>
            <consortium name="EnsemblPlants"/>
        </authorList>
    </citation>
    <scope>IDENTIFICATION</scope>
    <source>
        <strain evidence="5">cv. Heinz 1706</strain>
    </source>
</reference>
<dbReference type="PANTHER" id="PTHR46248">
    <property type="entry name" value="EXPRESSED PROTEIN"/>
    <property type="match status" value="1"/>
</dbReference>
<evidence type="ECO:0000256" key="1">
    <source>
        <dbReference type="SAM" id="Coils"/>
    </source>
</evidence>
<keyword evidence="6" id="KW-1185">Reference proteome</keyword>
<accession>A0A3Q7GRM3</accession>
<evidence type="ECO:0008006" key="7">
    <source>
        <dbReference type="Google" id="ProtNLM"/>
    </source>
</evidence>
<dbReference type="InterPro" id="IPR006869">
    <property type="entry name" value="DUF547"/>
</dbReference>
<dbReference type="FunCoup" id="A0A3Q7GRM3">
    <property type="interactions" value="6"/>
</dbReference>
<evidence type="ECO:0000259" key="4">
    <source>
        <dbReference type="Pfam" id="PF14389"/>
    </source>
</evidence>
<dbReference type="Pfam" id="PF04784">
    <property type="entry name" value="DUF547"/>
    <property type="match status" value="1"/>
</dbReference>
<dbReference type="PaxDb" id="4081-Solyc06g008560.1.1"/>
<dbReference type="EnsemblPlants" id="Solyc06g008560.2.1">
    <property type="protein sequence ID" value="Solyc06g008560.2.1"/>
    <property type="gene ID" value="Solyc06g008560.2"/>
</dbReference>
<keyword evidence="1" id="KW-0175">Coiled coil</keyword>
<feature type="domain" description="DUF547" evidence="3">
    <location>
        <begin position="336"/>
        <end position="441"/>
    </location>
</feature>
<evidence type="ECO:0000259" key="3">
    <source>
        <dbReference type="Pfam" id="PF04784"/>
    </source>
</evidence>
<dbReference type="OMA" id="RSIMECL"/>
<dbReference type="Proteomes" id="UP000004994">
    <property type="component" value="Chromosome 6"/>
</dbReference>
<dbReference type="PANTHER" id="PTHR46248:SF4">
    <property type="entry name" value="OS01G0147800 PROTEIN"/>
    <property type="match status" value="1"/>
</dbReference>
<feature type="domain" description="Ternary complex factor MIP1 leucine-zipper" evidence="4">
    <location>
        <begin position="14"/>
        <end position="95"/>
    </location>
</feature>
<evidence type="ECO:0000313" key="5">
    <source>
        <dbReference type="EnsemblPlants" id="Solyc06g008560.2.1"/>
    </source>
</evidence>
<name>A0A3Q7GRM3_SOLLC</name>
<proteinExistence type="predicted"/>
<dbReference type="Pfam" id="PF14389">
    <property type="entry name" value="Lzipper-MIP1"/>
    <property type="match status" value="1"/>
</dbReference>
<evidence type="ECO:0000256" key="2">
    <source>
        <dbReference type="SAM" id="MobiDB-lite"/>
    </source>
</evidence>
<reference evidence="5" key="1">
    <citation type="journal article" date="2012" name="Nature">
        <title>The tomato genome sequence provides insights into fleshy fruit evolution.</title>
        <authorList>
            <consortium name="Tomato Genome Consortium"/>
        </authorList>
    </citation>
    <scope>NUCLEOTIDE SEQUENCE [LARGE SCALE GENOMIC DNA]</scope>
    <source>
        <strain evidence="5">cv. Heinz 1706</strain>
    </source>
</reference>
<dbReference type="InterPro" id="IPR025757">
    <property type="entry name" value="MIP1_Leuzipper"/>
</dbReference>
<feature type="region of interest" description="Disordered" evidence="2">
    <location>
        <begin position="180"/>
        <end position="201"/>
    </location>
</feature>
<dbReference type="AlphaFoldDB" id="A0A3Q7GRM3"/>
<protein>
    <recommendedName>
        <fullName evidence="7">DUF547 domain-containing protein</fullName>
    </recommendedName>
</protein>
<evidence type="ECO:0000313" key="6">
    <source>
        <dbReference type="Proteomes" id="UP000004994"/>
    </source>
</evidence>
<sequence length="524" mass="60338">MMKFEDLLMQPSDEKQKKILLEEEVEELREELDEQLQLKTVLQYALQRPNVGSFPSLSTLPRRVQHLLEEMVATEEEIAWLERKVDVLKLKLYREKELAEKWEMLQLKQVQHQRLISKQLPPPRPVVHKDVEPHVASRSSNYQQLRKQYRIRKERRATVGSSIDFHPPIDLTEEIVESSSRGSKSWRKHHSQSADIEMETETPNKLSEEVLKCLIIIYLKLNKASLESKGSSTSNSIAKQSLISSKKSKSSFICTKTCSSAAVDAPTFAFNDYASNLDPYGILLDTDGSHREIGSYKNFIQISRTSLNISHISECLPQMGKLRSMMQKFSNVGITCLTYKQKLAFWINIYNICIMNAAINIGGIVLNALAIEHFILRHPRDAEHGLKDDNERFLRNAYGLEYPEPNVTFSLCRGSWSSPALRIYRPDEVANELERAKMEYLEASVGVTSKKKIMVPKLMQWHMKDFADDMESLIEWMYSQLPSSCSLKKSMMDCLDAGEKKYLSLAKMIEVQPYASEFRYLLPL</sequence>
<feature type="coiled-coil region" evidence="1">
    <location>
        <begin position="64"/>
        <end position="91"/>
    </location>
</feature>
<organism evidence="5">
    <name type="scientific">Solanum lycopersicum</name>
    <name type="common">Tomato</name>
    <name type="synonym">Lycopersicon esculentum</name>
    <dbReference type="NCBI Taxonomy" id="4081"/>
    <lineage>
        <taxon>Eukaryota</taxon>
        <taxon>Viridiplantae</taxon>
        <taxon>Streptophyta</taxon>
        <taxon>Embryophyta</taxon>
        <taxon>Tracheophyta</taxon>
        <taxon>Spermatophyta</taxon>
        <taxon>Magnoliopsida</taxon>
        <taxon>eudicotyledons</taxon>
        <taxon>Gunneridae</taxon>
        <taxon>Pentapetalae</taxon>
        <taxon>asterids</taxon>
        <taxon>lamiids</taxon>
        <taxon>Solanales</taxon>
        <taxon>Solanaceae</taxon>
        <taxon>Solanoideae</taxon>
        <taxon>Solaneae</taxon>
        <taxon>Solanum</taxon>
        <taxon>Solanum subgen. Lycopersicon</taxon>
    </lineage>
</organism>